<evidence type="ECO:0000256" key="1">
    <source>
        <dbReference type="SAM" id="Phobius"/>
    </source>
</evidence>
<accession>A0A0V0GPS1</accession>
<keyword evidence="1" id="KW-0472">Membrane</keyword>
<keyword evidence="1" id="KW-1133">Transmembrane helix</keyword>
<evidence type="ECO:0000313" key="2">
    <source>
        <dbReference type="EMBL" id="JAP10260.1"/>
    </source>
</evidence>
<feature type="transmembrane region" description="Helical" evidence="1">
    <location>
        <begin position="79"/>
        <end position="106"/>
    </location>
</feature>
<dbReference type="AlphaFoldDB" id="A0A0V0GPS1"/>
<sequence>TPNSALTPQKATPKKKGGLNSSTNLLFQLLHYKTLIKFTLIPNLKQCKHKNQYLGITKIGFFCPKSNFDKLSKEITKEYFLGVLILGFIVFFFYTLSSSSSFWLVFVEKGVE</sequence>
<name>A0A0V0GPS1_SOLCH</name>
<dbReference type="EMBL" id="GEDG01033425">
    <property type="protein sequence ID" value="JAP10260.1"/>
    <property type="molecule type" value="Transcribed_RNA"/>
</dbReference>
<reference evidence="2" key="1">
    <citation type="submission" date="2015-12" db="EMBL/GenBank/DDBJ databases">
        <title>Gene expression during late stages of embryo sac development: a critical building block for successful pollen-pistil interactions.</title>
        <authorList>
            <person name="Liu Y."/>
            <person name="Joly V."/>
            <person name="Sabar M."/>
            <person name="Matton D.P."/>
        </authorList>
    </citation>
    <scope>NUCLEOTIDE SEQUENCE</scope>
</reference>
<keyword evidence="1" id="KW-0812">Transmembrane</keyword>
<organism evidence="2">
    <name type="scientific">Solanum chacoense</name>
    <name type="common">Chaco potato</name>
    <dbReference type="NCBI Taxonomy" id="4108"/>
    <lineage>
        <taxon>Eukaryota</taxon>
        <taxon>Viridiplantae</taxon>
        <taxon>Streptophyta</taxon>
        <taxon>Embryophyta</taxon>
        <taxon>Tracheophyta</taxon>
        <taxon>Spermatophyta</taxon>
        <taxon>Magnoliopsida</taxon>
        <taxon>eudicotyledons</taxon>
        <taxon>Gunneridae</taxon>
        <taxon>Pentapetalae</taxon>
        <taxon>asterids</taxon>
        <taxon>lamiids</taxon>
        <taxon>Solanales</taxon>
        <taxon>Solanaceae</taxon>
        <taxon>Solanoideae</taxon>
        <taxon>Solaneae</taxon>
        <taxon>Solanum</taxon>
    </lineage>
</organism>
<feature type="non-terminal residue" evidence="2">
    <location>
        <position position="1"/>
    </location>
</feature>
<proteinExistence type="predicted"/>
<protein>
    <submittedName>
        <fullName evidence="2">Putative ovule protein</fullName>
    </submittedName>
</protein>